<keyword evidence="3" id="KW-1185">Reference proteome</keyword>
<dbReference type="EMBL" id="AP028055">
    <property type="protein sequence ID" value="BEG98745.1"/>
    <property type="molecule type" value="Genomic_DNA"/>
</dbReference>
<evidence type="ECO:0000313" key="3">
    <source>
        <dbReference type="Proteomes" id="UP001496674"/>
    </source>
</evidence>
<proteinExistence type="predicted"/>
<dbReference type="InterPro" id="IPR001173">
    <property type="entry name" value="Glyco_trans_2-like"/>
</dbReference>
<name>A0ABM8IEJ8_9BACE</name>
<gene>
    <name evidence="2" type="ORF">BSYN_10100</name>
</gene>
<organism evidence="2 3">
    <name type="scientific">Bacteroides sedimenti</name>
    <dbReference type="NCBI Taxonomy" id="2136147"/>
    <lineage>
        <taxon>Bacteria</taxon>
        <taxon>Pseudomonadati</taxon>
        <taxon>Bacteroidota</taxon>
        <taxon>Bacteroidia</taxon>
        <taxon>Bacteroidales</taxon>
        <taxon>Bacteroidaceae</taxon>
        <taxon>Bacteroides</taxon>
    </lineage>
</organism>
<evidence type="ECO:0000313" key="2">
    <source>
        <dbReference type="EMBL" id="BEG98745.1"/>
    </source>
</evidence>
<feature type="domain" description="Glycosyltransferase 2-like" evidence="1">
    <location>
        <begin position="11"/>
        <end position="174"/>
    </location>
</feature>
<dbReference type="SUPFAM" id="SSF53448">
    <property type="entry name" value="Nucleotide-diphospho-sugar transferases"/>
    <property type="match status" value="1"/>
</dbReference>
<sequence>MISNHNNEIDIVLPCYNPTANWPELIHDKMNQMNLYFPDKLFHLIVVNDGSSLRMSENEIGRFKTLLPNAQLISYLENRGKGYALRKGMENSCSSMAIYTNWNFPYDLESMKSIIKKLEEGYDVVVGARNNDYYHHAGLDLFRWFVSIFSWLLNWIVLGIRINDTQGGLTGMSRKGKEILLRTKINQFLFDTEFIYLASKNPEIYLCETQANLHEGKKFVFNGIKVLSRKITNFVRIAHR</sequence>
<accession>A0ABM8IEJ8</accession>
<dbReference type="PANTHER" id="PTHR10859:SF91">
    <property type="entry name" value="DOLICHYL-PHOSPHATE BETA-GLUCOSYLTRANSFERASE"/>
    <property type="match status" value="1"/>
</dbReference>
<evidence type="ECO:0000259" key="1">
    <source>
        <dbReference type="Pfam" id="PF00535"/>
    </source>
</evidence>
<dbReference type="CDD" id="cd04179">
    <property type="entry name" value="DPM_DPG-synthase_like"/>
    <property type="match status" value="1"/>
</dbReference>
<protein>
    <recommendedName>
        <fullName evidence="1">Glycosyltransferase 2-like domain-containing protein</fullName>
    </recommendedName>
</protein>
<dbReference type="Gene3D" id="3.90.550.10">
    <property type="entry name" value="Spore Coat Polysaccharide Biosynthesis Protein SpsA, Chain A"/>
    <property type="match status" value="1"/>
</dbReference>
<reference evidence="2 3" key="1">
    <citation type="submission" date="2023-04" db="EMBL/GenBank/DDBJ databases">
        <title>Draft genome sequence of acteroides sedimenti strain YN3PY1.</title>
        <authorList>
            <person name="Yoshida N."/>
        </authorList>
    </citation>
    <scope>NUCLEOTIDE SEQUENCE [LARGE SCALE GENOMIC DNA]</scope>
    <source>
        <strain evidence="2 3">YN3PY1</strain>
    </source>
</reference>
<dbReference type="Pfam" id="PF00535">
    <property type="entry name" value="Glycos_transf_2"/>
    <property type="match status" value="1"/>
</dbReference>
<dbReference type="Proteomes" id="UP001496674">
    <property type="component" value="Chromosome"/>
</dbReference>
<dbReference type="PANTHER" id="PTHR10859">
    <property type="entry name" value="GLYCOSYL TRANSFERASE"/>
    <property type="match status" value="1"/>
</dbReference>
<dbReference type="InterPro" id="IPR029044">
    <property type="entry name" value="Nucleotide-diphossugar_trans"/>
</dbReference>